<reference evidence="4" key="1">
    <citation type="submission" date="2018-03" db="EMBL/GenBank/DDBJ databases">
        <authorList>
            <person name="Sun L."/>
            <person name="Liu H."/>
            <person name="Chen W."/>
            <person name="Huang K."/>
            <person name="Liu W."/>
            <person name="Gao X."/>
        </authorList>
    </citation>
    <scope>NUCLEOTIDE SEQUENCE [LARGE SCALE GENOMIC DNA]</scope>
    <source>
        <strain evidence="4">SH9</strain>
    </source>
</reference>
<feature type="domain" description="Tlde1" evidence="2">
    <location>
        <begin position="230"/>
        <end position="333"/>
    </location>
</feature>
<feature type="compositionally biased region" description="Acidic residues" evidence="1">
    <location>
        <begin position="108"/>
        <end position="117"/>
    </location>
</feature>
<accession>A0A2T1HUS4</accession>
<dbReference type="EMBL" id="PVZS01000008">
    <property type="protein sequence ID" value="PSC05397.1"/>
    <property type="molecule type" value="Genomic_DNA"/>
</dbReference>
<sequence>MVAPSVALGVCIWAGHSQITWRSAAPVVTSDATSRPAPAPAAPAAPPRRDPLLSPAFSLNAPARTLAESAPMQSAFQWANPPATTMASAEPPRQSAEPKGPTVAALDPADDAEEDSPEIPLPLARPPELRAPLDAARPGGAPTQPLGGSRSKLATAATPPADDRGFLEKLFGVQRSAPGQAMAYAAPQDEEAAPRKSIFGSFSSPSVKAGEGTAVYDIKAKVVYMPDGERLEAHSGLGDKRDDPRYVNVSMRGPTPPHVYDLSLREQLFHGVRALRLNPVGGSGAIHGRVGLLAHTFMLGPNGDSNGCISFRDYDKFLQAYLKGQVKRLVVVASAS</sequence>
<proteinExistence type="predicted"/>
<gene>
    <name evidence="3" type="ORF">SLNSH_09380</name>
</gene>
<feature type="compositionally biased region" description="Pro residues" evidence="1">
    <location>
        <begin position="37"/>
        <end position="46"/>
    </location>
</feature>
<dbReference type="InterPro" id="IPR021225">
    <property type="entry name" value="Tlde1_dom"/>
</dbReference>
<dbReference type="Proteomes" id="UP000239772">
    <property type="component" value="Unassembled WGS sequence"/>
</dbReference>
<name>A0A2T1HUS4_9HYPH</name>
<feature type="region of interest" description="Disordered" evidence="1">
    <location>
        <begin position="82"/>
        <end position="161"/>
    </location>
</feature>
<dbReference type="OrthoDB" id="9816088at2"/>
<evidence type="ECO:0000313" key="3">
    <source>
        <dbReference type="EMBL" id="PSC05397.1"/>
    </source>
</evidence>
<evidence type="ECO:0000259" key="2">
    <source>
        <dbReference type="Pfam" id="PF10908"/>
    </source>
</evidence>
<comment type="caution">
    <text evidence="3">The sequence shown here is derived from an EMBL/GenBank/DDBJ whole genome shotgun (WGS) entry which is preliminary data.</text>
</comment>
<protein>
    <recommendedName>
        <fullName evidence="2">Tlde1 domain-containing protein</fullName>
    </recommendedName>
</protein>
<organism evidence="3 4">
    <name type="scientific">Alsobacter soli</name>
    <dbReference type="NCBI Taxonomy" id="2109933"/>
    <lineage>
        <taxon>Bacteria</taxon>
        <taxon>Pseudomonadati</taxon>
        <taxon>Pseudomonadota</taxon>
        <taxon>Alphaproteobacteria</taxon>
        <taxon>Hyphomicrobiales</taxon>
        <taxon>Alsobacteraceae</taxon>
        <taxon>Alsobacter</taxon>
    </lineage>
</organism>
<keyword evidence="4" id="KW-1185">Reference proteome</keyword>
<evidence type="ECO:0000256" key="1">
    <source>
        <dbReference type="SAM" id="MobiDB-lite"/>
    </source>
</evidence>
<evidence type="ECO:0000313" key="4">
    <source>
        <dbReference type="Proteomes" id="UP000239772"/>
    </source>
</evidence>
<dbReference type="AlphaFoldDB" id="A0A2T1HUS4"/>
<feature type="region of interest" description="Disordered" evidence="1">
    <location>
        <begin position="30"/>
        <end position="56"/>
    </location>
</feature>
<dbReference type="Pfam" id="PF10908">
    <property type="entry name" value="Tlde1_dom"/>
    <property type="match status" value="1"/>
</dbReference>